<organism evidence="2 3">
    <name type="scientific">Oceanobacillus bengalensis</name>
    <dbReference type="NCBI Taxonomy" id="1435466"/>
    <lineage>
        <taxon>Bacteria</taxon>
        <taxon>Bacillati</taxon>
        <taxon>Bacillota</taxon>
        <taxon>Bacilli</taxon>
        <taxon>Bacillales</taxon>
        <taxon>Bacillaceae</taxon>
        <taxon>Oceanobacillus</taxon>
    </lineage>
</organism>
<evidence type="ECO:0000313" key="3">
    <source>
        <dbReference type="Proteomes" id="UP000281813"/>
    </source>
</evidence>
<dbReference type="SMART" id="SM00278">
    <property type="entry name" value="HhH1"/>
    <property type="match status" value="2"/>
</dbReference>
<name>A0A494Z5P3_9BACI</name>
<reference evidence="2 3" key="1">
    <citation type="journal article" date="2015" name="Antonie Van Leeuwenhoek">
        <title>Oceanobacillus bengalensis sp. nov., a bacterium isolated from seawater of the Bay of Bengal.</title>
        <authorList>
            <person name="Yongchang O."/>
            <person name="Xiang W."/>
            <person name="Wang G."/>
        </authorList>
    </citation>
    <scope>NUCLEOTIDE SEQUENCE [LARGE SCALE GENOMIC DNA]</scope>
    <source>
        <strain evidence="2 3">MCCC 1K00260</strain>
    </source>
</reference>
<dbReference type="Pfam" id="PF12836">
    <property type="entry name" value="HHH_3"/>
    <property type="match status" value="1"/>
</dbReference>
<dbReference type="GO" id="GO:0015627">
    <property type="term" value="C:type II protein secretion system complex"/>
    <property type="evidence" value="ECO:0007669"/>
    <property type="project" value="TreeGrafter"/>
</dbReference>
<keyword evidence="2" id="KW-0238">DNA-binding</keyword>
<dbReference type="RefSeq" id="WP_121128507.1">
    <property type="nucleotide sequence ID" value="NZ_JBHUFK010000023.1"/>
</dbReference>
<keyword evidence="3" id="KW-1185">Reference proteome</keyword>
<accession>A0A494Z5P3</accession>
<dbReference type="Pfam" id="PF10531">
    <property type="entry name" value="SLBB"/>
    <property type="match status" value="1"/>
</dbReference>
<dbReference type="Gene3D" id="1.10.150.310">
    <property type="entry name" value="Tex RuvX-like domain-like"/>
    <property type="match status" value="1"/>
</dbReference>
<gene>
    <name evidence="2" type="ORF">D8M05_03020</name>
</gene>
<dbReference type="NCBIfam" id="TIGR00426">
    <property type="entry name" value="competence protein ComEA helix-hairpin-helix repeat region"/>
    <property type="match status" value="1"/>
</dbReference>
<dbReference type="InterPro" id="IPR010994">
    <property type="entry name" value="RuvA_2-like"/>
</dbReference>
<dbReference type="SUPFAM" id="SSF47781">
    <property type="entry name" value="RuvA domain 2-like"/>
    <property type="match status" value="1"/>
</dbReference>
<feature type="domain" description="Helix-hairpin-helix DNA-binding motif class 1" evidence="1">
    <location>
        <begin position="143"/>
        <end position="162"/>
    </location>
</feature>
<dbReference type="AlphaFoldDB" id="A0A494Z5P3"/>
<comment type="caution">
    <text evidence="2">The sequence shown here is derived from an EMBL/GenBank/DDBJ whole genome shotgun (WGS) entry which is preliminary data.</text>
</comment>
<evidence type="ECO:0000259" key="1">
    <source>
        <dbReference type="SMART" id="SM00278"/>
    </source>
</evidence>
<dbReference type="InterPro" id="IPR004509">
    <property type="entry name" value="Competence_ComEA_HhH"/>
</dbReference>
<dbReference type="Gene3D" id="3.10.560.10">
    <property type="entry name" value="Outer membrane lipoprotein wza domain like"/>
    <property type="match status" value="1"/>
</dbReference>
<proteinExistence type="predicted"/>
<sequence length="196" mass="21359">MLNLLKKGSFVILTCIVFLLFLFFTREDFNEPDGDLTAVTSSNNLLPEESSIETETQDSAVVDVKGGVVNPGVYEMNIDARVNDVIKKAGGFTADADQTTVNLAQKVHDEMIIFIPVIGDVSNIQTGPTNDSSKIRINSASKEEIEGLSGIGPSKAEAIIQHREEQGYFQTVEDLLEVSGIGEKTLENIKEEIQVP</sequence>
<dbReference type="InterPro" id="IPR003583">
    <property type="entry name" value="Hlx-hairpin-Hlx_DNA-bd_motif"/>
</dbReference>
<dbReference type="PANTHER" id="PTHR21180">
    <property type="entry name" value="ENDONUCLEASE/EXONUCLEASE/PHOSPHATASE FAMILY DOMAIN-CONTAINING PROTEIN 1"/>
    <property type="match status" value="1"/>
</dbReference>
<dbReference type="InterPro" id="IPR051675">
    <property type="entry name" value="Endo/Exo/Phosphatase_dom_1"/>
</dbReference>
<evidence type="ECO:0000313" key="2">
    <source>
        <dbReference type="EMBL" id="RKQ17872.1"/>
    </source>
</evidence>
<dbReference type="PANTHER" id="PTHR21180:SF32">
    <property type="entry name" value="ENDONUCLEASE_EXONUCLEASE_PHOSPHATASE FAMILY DOMAIN-CONTAINING PROTEIN 1"/>
    <property type="match status" value="1"/>
</dbReference>
<dbReference type="GO" id="GO:0015628">
    <property type="term" value="P:protein secretion by the type II secretion system"/>
    <property type="evidence" value="ECO:0007669"/>
    <property type="project" value="TreeGrafter"/>
</dbReference>
<dbReference type="GO" id="GO:0006281">
    <property type="term" value="P:DNA repair"/>
    <property type="evidence" value="ECO:0007669"/>
    <property type="project" value="InterPro"/>
</dbReference>
<dbReference type="Proteomes" id="UP000281813">
    <property type="component" value="Unassembled WGS sequence"/>
</dbReference>
<protein>
    <submittedName>
        <fullName evidence="2">ComEA family DNA-binding protein</fullName>
    </submittedName>
</protein>
<feature type="domain" description="Helix-hairpin-helix DNA-binding motif class 1" evidence="1">
    <location>
        <begin position="173"/>
        <end position="192"/>
    </location>
</feature>
<dbReference type="InterPro" id="IPR019554">
    <property type="entry name" value="Soluble_ligand-bd"/>
</dbReference>
<dbReference type="GO" id="GO:0003677">
    <property type="term" value="F:DNA binding"/>
    <property type="evidence" value="ECO:0007669"/>
    <property type="project" value="UniProtKB-KW"/>
</dbReference>
<dbReference type="OrthoDB" id="9790239at2"/>
<dbReference type="EMBL" id="RBZO01000003">
    <property type="protein sequence ID" value="RKQ17872.1"/>
    <property type="molecule type" value="Genomic_DNA"/>
</dbReference>